<evidence type="ECO:0000256" key="1">
    <source>
        <dbReference type="ARBA" id="ARBA00022679"/>
    </source>
</evidence>
<dbReference type="PANTHER" id="PTHR46116:SF39">
    <property type="entry name" value="BACULOVIRAL IAP REPEAT-CONTAINING PROTEIN 6"/>
    <property type="match status" value="1"/>
</dbReference>
<dbReference type="Pfam" id="PF00179">
    <property type="entry name" value="UQ_con"/>
    <property type="match status" value="1"/>
</dbReference>
<dbReference type="Proteomes" id="UP001152795">
    <property type="component" value="Unassembled WGS sequence"/>
</dbReference>
<dbReference type="Gene3D" id="3.10.110.10">
    <property type="entry name" value="Ubiquitin Conjugating Enzyme"/>
    <property type="match status" value="1"/>
</dbReference>
<keyword evidence="1" id="KW-0808">Transferase</keyword>
<dbReference type="PANTHER" id="PTHR46116">
    <property type="entry name" value="(E3-INDEPENDENT) E2 UBIQUITIN-CONJUGATING ENZYME"/>
    <property type="match status" value="1"/>
</dbReference>
<dbReference type="FunFam" id="3.10.110.10:FF:000014">
    <property type="entry name" value="Baculoviral IAP repeat-containing protein 6"/>
    <property type="match status" value="1"/>
</dbReference>
<dbReference type="OrthoDB" id="1926878at2759"/>
<dbReference type="GO" id="GO:0016740">
    <property type="term" value="F:transferase activity"/>
    <property type="evidence" value="ECO:0007669"/>
    <property type="project" value="UniProtKB-KW"/>
</dbReference>
<dbReference type="SMART" id="SM00212">
    <property type="entry name" value="UBCc"/>
    <property type="match status" value="1"/>
</dbReference>
<dbReference type="SUPFAM" id="SSF54495">
    <property type="entry name" value="UBC-like"/>
    <property type="match status" value="1"/>
</dbReference>
<protein>
    <submittedName>
        <fullName evidence="3">Baculoviral IAP repeat-containing 6-like</fullName>
    </submittedName>
</protein>
<keyword evidence="4" id="KW-1185">Reference proteome</keyword>
<dbReference type="InterPro" id="IPR016135">
    <property type="entry name" value="UBQ-conjugating_enzyme/RWD"/>
</dbReference>
<keyword evidence="2" id="KW-0833">Ubl conjugation pathway</keyword>
<evidence type="ECO:0000313" key="3">
    <source>
        <dbReference type="EMBL" id="CAB3999527.1"/>
    </source>
</evidence>
<dbReference type="Pfam" id="PF10221">
    <property type="entry name" value="Mat89Bb"/>
    <property type="match status" value="1"/>
</dbReference>
<accession>A0A6S7H942</accession>
<gene>
    <name evidence="3" type="ORF">PACLA_8A048092</name>
</gene>
<dbReference type="AlphaFoldDB" id="A0A6S7H942"/>
<dbReference type="CDD" id="cd23810">
    <property type="entry name" value="UBCc_BIRC6"/>
    <property type="match status" value="1"/>
</dbReference>
<proteinExistence type="predicted"/>
<dbReference type="GO" id="GO:0005634">
    <property type="term" value="C:nucleus"/>
    <property type="evidence" value="ECO:0007669"/>
    <property type="project" value="TreeGrafter"/>
</dbReference>
<dbReference type="EMBL" id="CACRXK020003609">
    <property type="protein sequence ID" value="CAB3999527.1"/>
    <property type="molecule type" value="Genomic_DNA"/>
</dbReference>
<dbReference type="PROSITE" id="PS50127">
    <property type="entry name" value="UBC_2"/>
    <property type="match status" value="1"/>
</dbReference>
<dbReference type="InterPro" id="IPR019355">
    <property type="entry name" value="Cell_cycle_regulator_Mat89Bb"/>
</dbReference>
<evidence type="ECO:0000313" key="4">
    <source>
        <dbReference type="Proteomes" id="UP001152795"/>
    </source>
</evidence>
<evidence type="ECO:0000256" key="2">
    <source>
        <dbReference type="ARBA" id="ARBA00022786"/>
    </source>
</evidence>
<comment type="caution">
    <text evidence="3">The sequence shown here is derived from an EMBL/GenBank/DDBJ whole genome shotgun (WGS) entry which is preliminary data.</text>
</comment>
<organism evidence="3 4">
    <name type="scientific">Paramuricea clavata</name>
    <name type="common">Red gorgonian</name>
    <name type="synonym">Violescent sea-whip</name>
    <dbReference type="NCBI Taxonomy" id="317549"/>
    <lineage>
        <taxon>Eukaryota</taxon>
        <taxon>Metazoa</taxon>
        <taxon>Cnidaria</taxon>
        <taxon>Anthozoa</taxon>
        <taxon>Octocorallia</taxon>
        <taxon>Malacalcyonacea</taxon>
        <taxon>Plexauridae</taxon>
        <taxon>Paramuricea</taxon>
    </lineage>
</organism>
<name>A0A6S7H942_PARCT</name>
<reference evidence="3" key="1">
    <citation type="submission" date="2020-04" db="EMBL/GenBank/DDBJ databases">
        <authorList>
            <person name="Alioto T."/>
            <person name="Alioto T."/>
            <person name="Gomez Garrido J."/>
        </authorList>
    </citation>
    <scope>NUCLEOTIDE SEQUENCE</scope>
    <source>
        <strain evidence="3">A484AB</strain>
    </source>
</reference>
<dbReference type="GO" id="GO:0043066">
    <property type="term" value="P:negative regulation of apoptotic process"/>
    <property type="evidence" value="ECO:0007669"/>
    <property type="project" value="TreeGrafter"/>
</dbReference>
<dbReference type="GO" id="GO:0004869">
    <property type="term" value="F:cysteine-type endopeptidase inhibitor activity"/>
    <property type="evidence" value="ECO:0007669"/>
    <property type="project" value="TreeGrafter"/>
</dbReference>
<sequence length="589" mass="65960">MKVNSRPAACLVSFLLQGKNVLLEQPKKSGNKVISHVLTSHAGDLYIHCLGNNRCPLEDPPSISEGCGGRVTDYRINVLASFVCPLGVKISDEVGIDDISLDISDEDITNALPSLPDIFMNSCLIPTLASYLRNDSVLDMARHVPVYRAVLGFVRCIAVSRNLVPLLHPGQHNTKNTSKDDTSSLCSLLTKMKLCVDTYGSRLRSSEKVEDSKKKIKVETTPSSAATKTEDLENESLSLLIPDVQTTSMLVHKAVDRYRWEHLKIDGSSTDGDAHGQGADEELLSTEEKYSFVMMPLQFDTFSVVTEGADGKINFTIPYHFSSSVKSATSSGQRTNAGRARRLAQEIASLSTSLPLSYSSSVFVRCDEERLDIMKVLMTGPADTPYANGCFEFDVYFPLDYPSNPMHISFETTGNHRIRFNPNLYNDGKVCLSILNTWHGRPEEKWNSQTSSFLQVLVSIQSLILVPEPYFNEPGYERSRGTHSGTVNSREYDANIRQATVKWAMLEPLKNPCPCFKQVIERHFFLKKDEVLGQCDEWIGELETWSKEKRTMRSISHHLDSLRRHTTQLRDEIAKLSEDCLETPDDDTE</sequence>
<dbReference type="InterPro" id="IPR000608">
    <property type="entry name" value="UBC"/>
</dbReference>